<protein>
    <submittedName>
        <fullName evidence="12">Ligase-associated DNA damage response DEXH box helicase</fullName>
    </submittedName>
</protein>
<dbReference type="InterPro" id="IPR052511">
    <property type="entry name" value="ATP-dep_Helicase"/>
</dbReference>
<dbReference type="GO" id="GO:0003677">
    <property type="term" value="F:DNA binding"/>
    <property type="evidence" value="ECO:0007669"/>
    <property type="project" value="UniProtKB-KW"/>
</dbReference>
<keyword evidence="7" id="KW-0234">DNA repair</keyword>
<dbReference type="InterPro" id="IPR014001">
    <property type="entry name" value="Helicase_ATP-bd"/>
</dbReference>
<proteinExistence type="inferred from homology"/>
<reference evidence="12" key="1">
    <citation type="journal article" date="2023" name="Comput. Struct. Biotechnol. J.">
        <title>Discovery of a novel marine Bacteroidetes with a rich repertoire of carbohydrate-active enzymes.</title>
        <authorList>
            <person name="Chen B."/>
            <person name="Liu G."/>
            <person name="Chen Q."/>
            <person name="Wang H."/>
            <person name="Liu L."/>
            <person name="Tang K."/>
        </authorList>
    </citation>
    <scope>NUCLEOTIDE SEQUENCE</scope>
    <source>
        <strain evidence="12">TK19036</strain>
    </source>
</reference>
<evidence type="ECO:0000256" key="4">
    <source>
        <dbReference type="ARBA" id="ARBA00022806"/>
    </source>
</evidence>
<feature type="domain" description="Helicase ATP-binding" evidence="10">
    <location>
        <begin position="31"/>
        <end position="217"/>
    </location>
</feature>
<dbReference type="PIRSF" id="PIRSF037307">
    <property type="entry name" value="Lhr-like_helic_prd"/>
    <property type="match status" value="1"/>
</dbReference>
<accession>A0AA49GTW1</accession>
<gene>
    <name evidence="12" type="ORF">K4G66_03405</name>
</gene>
<dbReference type="Pfam" id="PF00271">
    <property type="entry name" value="Helicase_C"/>
    <property type="match status" value="1"/>
</dbReference>
<evidence type="ECO:0000259" key="10">
    <source>
        <dbReference type="PROSITE" id="PS51192"/>
    </source>
</evidence>
<evidence type="ECO:0000256" key="8">
    <source>
        <dbReference type="ARBA" id="ARBA00023235"/>
    </source>
</evidence>
<dbReference type="GO" id="GO:0016887">
    <property type="term" value="F:ATP hydrolysis activity"/>
    <property type="evidence" value="ECO:0007669"/>
    <property type="project" value="TreeGrafter"/>
</dbReference>
<evidence type="ECO:0000256" key="6">
    <source>
        <dbReference type="ARBA" id="ARBA00023125"/>
    </source>
</evidence>
<organism evidence="12">
    <name type="scientific">Roseihalotalea indica</name>
    <dbReference type="NCBI Taxonomy" id="2867963"/>
    <lineage>
        <taxon>Bacteria</taxon>
        <taxon>Pseudomonadati</taxon>
        <taxon>Bacteroidota</taxon>
        <taxon>Cytophagia</taxon>
        <taxon>Cytophagales</taxon>
        <taxon>Catalimonadaceae</taxon>
        <taxon>Roseihalotalea</taxon>
    </lineage>
</organism>
<dbReference type="PROSITE" id="PS51194">
    <property type="entry name" value="HELICASE_CTER"/>
    <property type="match status" value="1"/>
</dbReference>
<dbReference type="Pfam" id="PF00270">
    <property type="entry name" value="DEAD"/>
    <property type="match status" value="1"/>
</dbReference>
<dbReference type="Gene3D" id="3.40.50.300">
    <property type="entry name" value="P-loop containing nucleotide triphosphate hydrolases"/>
    <property type="match status" value="2"/>
</dbReference>
<evidence type="ECO:0000313" key="12">
    <source>
        <dbReference type="EMBL" id="WKN37754.1"/>
    </source>
</evidence>
<dbReference type="InterPro" id="IPR001650">
    <property type="entry name" value="Helicase_C-like"/>
</dbReference>
<feature type="domain" description="Helicase C-terminal" evidence="11">
    <location>
        <begin position="252"/>
        <end position="404"/>
    </location>
</feature>
<dbReference type="PANTHER" id="PTHR47962">
    <property type="entry name" value="ATP-DEPENDENT HELICASE LHR-RELATED-RELATED"/>
    <property type="match status" value="1"/>
</dbReference>
<dbReference type="Pfam" id="PF08494">
    <property type="entry name" value="DEAD_assoc"/>
    <property type="match status" value="1"/>
</dbReference>
<keyword evidence="12" id="KW-0436">Ligase</keyword>
<dbReference type="InterPro" id="IPR026362">
    <property type="entry name" value="DEXH_lig_assoc"/>
</dbReference>
<dbReference type="GO" id="GO:0005524">
    <property type="term" value="F:ATP binding"/>
    <property type="evidence" value="ECO:0007669"/>
    <property type="project" value="UniProtKB-KW"/>
</dbReference>
<keyword evidence="8" id="KW-0413">Isomerase</keyword>
<evidence type="ECO:0000256" key="1">
    <source>
        <dbReference type="ARBA" id="ARBA00022741"/>
    </source>
</evidence>
<keyword evidence="6" id="KW-0238">DNA-binding</keyword>
<dbReference type="NCBIfam" id="TIGR04121">
    <property type="entry name" value="DEXH_lig_assoc"/>
    <property type="match status" value="1"/>
</dbReference>
<keyword evidence="3" id="KW-0378">Hydrolase</keyword>
<dbReference type="InterPro" id="IPR045628">
    <property type="entry name" value="Lhr_WH_dom"/>
</dbReference>
<dbReference type="InterPro" id="IPR011545">
    <property type="entry name" value="DEAD/DEAH_box_helicase_dom"/>
</dbReference>
<dbReference type="Pfam" id="PF19306">
    <property type="entry name" value="WHD_Lhr"/>
    <property type="match status" value="1"/>
</dbReference>
<evidence type="ECO:0000256" key="3">
    <source>
        <dbReference type="ARBA" id="ARBA00022801"/>
    </source>
</evidence>
<dbReference type="SMART" id="SM00490">
    <property type="entry name" value="HELICc"/>
    <property type="match status" value="1"/>
</dbReference>
<keyword evidence="5" id="KW-0067">ATP-binding</keyword>
<dbReference type="CDD" id="cd17922">
    <property type="entry name" value="DEXHc_LHR-like"/>
    <property type="match status" value="1"/>
</dbReference>
<keyword evidence="1" id="KW-0547">Nucleotide-binding</keyword>
<keyword evidence="2" id="KW-0227">DNA damage</keyword>
<keyword evidence="4" id="KW-0347">Helicase</keyword>
<dbReference type="EMBL" id="CP120682">
    <property type="protein sequence ID" value="WKN37754.1"/>
    <property type="molecule type" value="Genomic_DNA"/>
</dbReference>
<evidence type="ECO:0000256" key="7">
    <source>
        <dbReference type="ARBA" id="ARBA00023204"/>
    </source>
</evidence>
<dbReference type="AlphaFoldDB" id="A0AA49GTW1"/>
<dbReference type="PROSITE" id="PS51192">
    <property type="entry name" value="HELICASE_ATP_BIND_1"/>
    <property type="match status" value="1"/>
</dbReference>
<dbReference type="GO" id="GO:0016874">
    <property type="term" value="F:ligase activity"/>
    <property type="evidence" value="ECO:0007669"/>
    <property type="project" value="UniProtKB-KW"/>
</dbReference>
<dbReference type="GO" id="GO:0004386">
    <property type="term" value="F:helicase activity"/>
    <property type="evidence" value="ECO:0007669"/>
    <property type="project" value="UniProtKB-KW"/>
</dbReference>
<dbReference type="SUPFAM" id="SSF52540">
    <property type="entry name" value="P-loop containing nucleoside triphosphate hydrolases"/>
    <property type="match status" value="1"/>
</dbReference>
<dbReference type="InterPro" id="IPR013701">
    <property type="entry name" value="Lhr-like_DEAD/DEAH_assoc"/>
</dbReference>
<dbReference type="GO" id="GO:0006281">
    <property type="term" value="P:DNA repair"/>
    <property type="evidence" value="ECO:0007669"/>
    <property type="project" value="UniProtKB-KW"/>
</dbReference>
<sequence length="826" mass="93907">MASTRQTALNPGITWFKQQGWKPFPFQQEVWEAYLAGESGLLNAPTGSGKTYALWVPCLLDFIRQHSKGYTDRSGNGLQVIWITPLKALAKDIHLAMERAAEGMQVPWKVAVRSGDTSSNERQKQLRRMPECLITTPESLHLLLSQKQNSRHFKQLQCVIVDEWHELLGTKRGVQMELALSRLRAIRPTLRIWGVSATIGNMEQAREVLLGKEQLANSRIVRSDIKKNIEVESILPDEIEKFPWAGHLGIRMMHKILPIVEQSKTTLLFTNTRAQTEIWYQTLLAKVPDLAGQMAMHHGSLDPQVRTWVEEALHQGILKLVVCTSSLDLGVDFRPVETVIQVGSPKGISRFLQRAGRSGHQPGATSRIYFLPTHSLELIEAAAIQEAVREDVVESRKPLERSYDVLVQYLVTLAVGEGFRPEELFSEIKATYAYRDLSPAEWEWALRFITTGGESLGQYDEFSKVDVEDGVYKVTGRRTALRHRLSIGTIVSDPVLKVKYVAGGYIGTIEESFISRLNKGDNFWFAGRNLKLERIKEMTVLVRKARGKNGIIPRWSGGRMPLSTQLAQMIRLKLDQYLQGKYDDRELIALEPLLELQQEWSALPDQKHFLMERLRTSEGYHVYFYPFAGRAVHEILSALVAWRISQVQPISFSIAMNDYGFELLSDQEIPLEEALELDLFGTDHLLEDVLESVNSTEMARRRFREIAAISGLVFQGYPGKYIGSRHLQASAQIIYDVFAEYDADNRLLAQALDEALYQQIEHSQLADTLKQINQQLFLIKHPPRPTPFAFPLLVDRLREKVSSETLEDRILKMQHQLEAYAANGEG</sequence>
<dbReference type="InterPro" id="IPR017170">
    <property type="entry name" value="Lhr-like"/>
</dbReference>
<comment type="similarity">
    <text evidence="9">Belongs to the Lhr helicase family. Lhr-Core subfamily.</text>
</comment>
<reference evidence="12" key="2">
    <citation type="journal article" date="2024" name="Antonie Van Leeuwenhoek">
        <title>Roseihalotalea indica gen. nov., sp. nov., a halophilic Bacteroidetes from mesopelagic Southwest Indian Ocean with higher carbohydrate metabolic potential.</title>
        <authorList>
            <person name="Chen B."/>
            <person name="Zhang M."/>
            <person name="Lin D."/>
            <person name="Ye J."/>
            <person name="Tang K."/>
        </authorList>
    </citation>
    <scope>NUCLEOTIDE SEQUENCE</scope>
    <source>
        <strain evidence="12">TK19036</strain>
    </source>
</reference>
<evidence type="ECO:0000259" key="11">
    <source>
        <dbReference type="PROSITE" id="PS51194"/>
    </source>
</evidence>
<evidence type="ECO:0000256" key="9">
    <source>
        <dbReference type="ARBA" id="ARBA00093467"/>
    </source>
</evidence>
<dbReference type="CDD" id="cd18796">
    <property type="entry name" value="SF2_C_LHR"/>
    <property type="match status" value="1"/>
</dbReference>
<dbReference type="SMART" id="SM00487">
    <property type="entry name" value="DEXDc"/>
    <property type="match status" value="1"/>
</dbReference>
<dbReference type="InterPro" id="IPR027417">
    <property type="entry name" value="P-loop_NTPase"/>
</dbReference>
<evidence type="ECO:0000256" key="2">
    <source>
        <dbReference type="ARBA" id="ARBA00022763"/>
    </source>
</evidence>
<dbReference type="PANTHER" id="PTHR47962:SF3">
    <property type="entry name" value="LARGE ATP-DEPENDENT HELICASE-RELATED PROTEIN"/>
    <property type="match status" value="1"/>
</dbReference>
<name>A0AA49GTW1_9BACT</name>
<evidence type="ECO:0000256" key="5">
    <source>
        <dbReference type="ARBA" id="ARBA00022840"/>
    </source>
</evidence>